<protein>
    <submittedName>
        <fullName evidence="2">Uncharacterized protein</fullName>
    </submittedName>
</protein>
<evidence type="ECO:0000313" key="2">
    <source>
        <dbReference type="EMBL" id="KAF2897564.1"/>
    </source>
</evidence>
<evidence type="ECO:0000313" key="3">
    <source>
        <dbReference type="Proteomes" id="UP000801492"/>
    </source>
</evidence>
<feature type="signal peptide" evidence="1">
    <location>
        <begin position="1"/>
        <end position="19"/>
    </location>
</feature>
<organism evidence="2 3">
    <name type="scientific">Ignelater luminosus</name>
    <name type="common">Cucubano</name>
    <name type="synonym">Pyrophorus luminosus</name>
    <dbReference type="NCBI Taxonomy" id="2038154"/>
    <lineage>
        <taxon>Eukaryota</taxon>
        <taxon>Metazoa</taxon>
        <taxon>Ecdysozoa</taxon>
        <taxon>Arthropoda</taxon>
        <taxon>Hexapoda</taxon>
        <taxon>Insecta</taxon>
        <taxon>Pterygota</taxon>
        <taxon>Neoptera</taxon>
        <taxon>Endopterygota</taxon>
        <taxon>Coleoptera</taxon>
        <taxon>Polyphaga</taxon>
        <taxon>Elateriformia</taxon>
        <taxon>Elateroidea</taxon>
        <taxon>Elateridae</taxon>
        <taxon>Agrypninae</taxon>
        <taxon>Pyrophorini</taxon>
        <taxon>Ignelater</taxon>
    </lineage>
</organism>
<dbReference type="EMBL" id="VTPC01004056">
    <property type="protein sequence ID" value="KAF2897564.1"/>
    <property type="molecule type" value="Genomic_DNA"/>
</dbReference>
<keyword evidence="1" id="KW-0732">Signal</keyword>
<name>A0A8K0D1K5_IGNLU</name>
<comment type="caution">
    <text evidence="2">The sequence shown here is derived from an EMBL/GenBank/DDBJ whole genome shotgun (WGS) entry which is preliminary data.</text>
</comment>
<reference evidence="2" key="1">
    <citation type="submission" date="2019-08" db="EMBL/GenBank/DDBJ databases">
        <title>The genome of the North American firefly Photinus pyralis.</title>
        <authorList>
            <consortium name="Photinus pyralis genome working group"/>
            <person name="Fallon T.R."/>
            <person name="Sander Lower S.E."/>
            <person name="Weng J.-K."/>
        </authorList>
    </citation>
    <scope>NUCLEOTIDE SEQUENCE</scope>
    <source>
        <strain evidence="2">TRF0915ILg1</strain>
        <tissue evidence="2">Whole body</tissue>
    </source>
</reference>
<feature type="chain" id="PRO_5035474502" evidence="1">
    <location>
        <begin position="20"/>
        <end position="500"/>
    </location>
</feature>
<dbReference type="AlphaFoldDB" id="A0A8K0D1K5"/>
<accession>A0A8K0D1K5</accession>
<proteinExistence type="predicted"/>
<evidence type="ECO:0000256" key="1">
    <source>
        <dbReference type="SAM" id="SignalP"/>
    </source>
</evidence>
<sequence length="500" mass="58542">MAKFAVLFFAAFALQAVFAGVIPRPYYNYKGLEGYTNGQFEGLVGQIQEVTRDFATLEDALPNNRQVYIMLTVQYREFAQYIDELINRLKLESGEYNVSIFEQIVSELREIQVALRQVGEYTDVSKVDQIKKQYYIYLQKVAHQIEKFVQLVPVQTPVEQTQVAVYVREILKDFLTYVQHVYFQFRTVIQYGQTGQYYHGLEGFQGYQRLPGYQGPQGRQYYGEYGYPKFGQYYYGGKYYGGRQMLQTPQQLISEIEIVARQLSVILQDTTYTGQQVSQVISVQARQFAQIIKNIIVEIEGQVSYKIVDTTVQQVIERLREVQLSLQRVSAYTTFTAVRQLKAQFDSYIQTVVTEIQRLVLLAQQETQGEYYVAIKNILNALYDGVQTIYYQLREVAQYRQGYGYDYGKYDQGYGYGKYDQYGYGKYYPGYPYEKYDQLYGKYDQGYGYGKLNKYFQDKYGLRVKRPSCLLPCLSALGNNRWKMEREQLVLVMMFGDYWA</sequence>
<dbReference type="Proteomes" id="UP000801492">
    <property type="component" value="Unassembled WGS sequence"/>
</dbReference>
<gene>
    <name evidence="2" type="ORF">ILUMI_08613</name>
</gene>
<keyword evidence="3" id="KW-1185">Reference proteome</keyword>